<reference evidence="3 4" key="1">
    <citation type="journal article" date="2012" name="Genome Biol.">
        <title>Sequencing three crocodilian genomes to illuminate the evolution of archosaurs and amniotes.</title>
        <authorList>
            <person name="St John J.A."/>
            <person name="Braun E.L."/>
            <person name="Isberg S.R."/>
            <person name="Miles L.G."/>
            <person name="Chong A.Y."/>
            <person name="Gongora J."/>
            <person name="Dalzell P."/>
            <person name="Moran C."/>
            <person name="Bed'hom B."/>
            <person name="Abzhanov A."/>
            <person name="Burgess S.C."/>
            <person name="Cooksey A.M."/>
            <person name="Castoe T.A."/>
            <person name="Crawford N.G."/>
            <person name="Densmore L.D."/>
            <person name="Drew J.C."/>
            <person name="Edwards S.V."/>
            <person name="Faircloth B.C."/>
            <person name="Fujita M.K."/>
            <person name="Greenwold M.J."/>
            <person name="Hoffmann F.G."/>
            <person name="Howard J.M."/>
            <person name="Iguchi T."/>
            <person name="Janes D.E."/>
            <person name="Khan S.Y."/>
            <person name="Kohno S."/>
            <person name="de Koning A.J."/>
            <person name="Lance S.L."/>
            <person name="McCarthy F.M."/>
            <person name="McCormack J.E."/>
            <person name="Merchant M.E."/>
            <person name="Peterson D.G."/>
            <person name="Pollock D.D."/>
            <person name="Pourmand N."/>
            <person name="Raney B.J."/>
            <person name="Roessler K.A."/>
            <person name="Sanford J.R."/>
            <person name="Sawyer R.H."/>
            <person name="Schmidt C.J."/>
            <person name="Triplett E.W."/>
            <person name="Tuberville T.D."/>
            <person name="Venegas-Anaya M."/>
            <person name="Howard J.T."/>
            <person name="Jarvis E.D."/>
            <person name="Guillette L.J.Jr."/>
            <person name="Glenn T.C."/>
            <person name="Green R.E."/>
            <person name="Ray D.A."/>
        </authorList>
    </citation>
    <scope>NUCLEOTIDE SEQUENCE [LARGE SCALE GENOMIC DNA]</scope>
    <source>
        <strain evidence="3">KSC_2009_1</strain>
    </source>
</reference>
<dbReference type="Pfam" id="PF14977">
    <property type="entry name" value="FAM194"/>
    <property type="match status" value="1"/>
</dbReference>
<dbReference type="InterPro" id="IPR029281">
    <property type="entry name" value="FAM194_C"/>
</dbReference>
<feature type="region of interest" description="Disordered" evidence="1">
    <location>
        <begin position="102"/>
        <end position="122"/>
    </location>
</feature>
<evidence type="ECO:0000313" key="3">
    <source>
        <dbReference type="EMBL" id="KYO36213.1"/>
    </source>
</evidence>
<gene>
    <name evidence="3" type="ORF">Y1Q_0024005</name>
</gene>
<organism evidence="3 4">
    <name type="scientific">Alligator mississippiensis</name>
    <name type="common">American alligator</name>
    <dbReference type="NCBI Taxonomy" id="8496"/>
    <lineage>
        <taxon>Eukaryota</taxon>
        <taxon>Metazoa</taxon>
        <taxon>Chordata</taxon>
        <taxon>Craniata</taxon>
        <taxon>Vertebrata</taxon>
        <taxon>Euteleostomi</taxon>
        <taxon>Archelosauria</taxon>
        <taxon>Archosauria</taxon>
        <taxon>Crocodylia</taxon>
        <taxon>Alligatoridae</taxon>
        <taxon>Alligatorinae</taxon>
        <taxon>Alligator</taxon>
    </lineage>
</organism>
<dbReference type="STRING" id="8496.A0A151NHB5"/>
<dbReference type="AlphaFoldDB" id="A0A151NHB5"/>
<accession>A0A151NHB5</accession>
<sequence>METMPSAAILEPGPIYFFDQLKTRKKERSKKIPAERPTDFSSFHTHLQWVGLIPSLVKCKKTDCREDYMERNEDSFLKDDTERRVKHPVVCQTSAYSLFNTKSEDPNSKISQMPSTLPEDEDPQLSQLDEYRYTVLTMLQELAEILHFFTSYEIIFPQGLINVLNYSWRELSEGADYSKWCRKSLTCESQSLGRGQALDEYDKMVSRSECISYETAENAKVHQRKSGVLHGAKEKRNLETASNRTLGNKAPVAQHATQLPVTISFSLSSKHCEERGWIFQRSDSKSEDLDWKIPYVWAVERLGQAQLQINDQLSKLKAAGFDKPVILRHYGDGGREIFNKKFKRESSKTFTFELLNGKPQIPTIKQMDPAWKKLHYGLIDGSSLVYYPSEHLAACQSYSDLPGGGVYTNIFSDSPSQTILGTFTPSGHGSICFSNSNTVAMMFNQQGGMMTNKDGEIIRKWKWPREGNLSEPVIIQVNEYITVRIAGRFAINMVYKWQHESVRLSLSPVQGTSPPQLEDLAQIVTRINFSSKSAKDFCNENRKKLKEKETKKVQKKESRLAEPLKTLEILEENISHRNYFSAARELRKLQQKIKNILDDWMEYYQMALGIDSDIHKMPDLTPRTLRKCQNQSVDIPLANSTVWRPQEERREDSTAAKSESPLLLDCFQLAPACNMQWEPSSYSPRVSTLLTSSINVDVPHVTQFNLNKSTHVLQNFCSSGDNVFVSACPAVLRRKMMGQEGKLRRCSNHQMPCVSDLEYDHLINNQMSSQEQILVVCVSSSLQTNEDPREDELEQLYEKKNRNRSMPCVQGRLDSFRLLKYDISTADEFTGHKGSLLVQRHNVAPGMFLMYIQGKLIFANYIFNGYSKSVKDLQKQIAKTRSDYRMGYCLPKDFKFRPNPGILIPFDQSWMLINYWGQLPKQSFVFLTDSLQNHPHHTKSHQLGNSKHISELLHLNTNRGESIHDLVPFNV</sequence>
<evidence type="ECO:0000259" key="2">
    <source>
        <dbReference type="Pfam" id="PF14977"/>
    </source>
</evidence>
<feature type="domain" description="FAM194 C-terminal" evidence="2">
    <location>
        <begin position="367"/>
        <end position="544"/>
    </location>
</feature>
<dbReference type="PANTHER" id="PTHR23093">
    <property type="entry name" value="SIMILAR TO CHROMOSOME 3 OPEN READING FRAME 20"/>
    <property type="match status" value="1"/>
</dbReference>
<proteinExistence type="predicted"/>
<protein>
    <recommendedName>
        <fullName evidence="2">FAM194 C-terminal domain-containing protein</fullName>
    </recommendedName>
</protein>
<comment type="caution">
    <text evidence="3">The sequence shown here is derived from an EMBL/GenBank/DDBJ whole genome shotgun (WGS) entry which is preliminary data.</text>
</comment>
<dbReference type="Proteomes" id="UP000050525">
    <property type="component" value="Unassembled WGS sequence"/>
</dbReference>
<dbReference type="PANTHER" id="PTHR23093:SF16">
    <property type="entry name" value="FAM194 C-TERMINAL DOMAIN-CONTAINING PROTEIN"/>
    <property type="match status" value="1"/>
</dbReference>
<dbReference type="EMBL" id="AKHW03002956">
    <property type="protein sequence ID" value="KYO36213.1"/>
    <property type="molecule type" value="Genomic_DNA"/>
</dbReference>
<name>A0A151NHB5_ALLMI</name>
<evidence type="ECO:0000313" key="4">
    <source>
        <dbReference type="Proteomes" id="UP000050525"/>
    </source>
</evidence>
<keyword evidence="4" id="KW-1185">Reference proteome</keyword>
<evidence type="ECO:0000256" key="1">
    <source>
        <dbReference type="SAM" id="MobiDB-lite"/>
    </source>
</evidence>